<dbReference type="Pfam" id="PF17957">
    <property type="entry name" value="Big_7"/>
    <property type="match status" value="1"/>
</dbReference>
<dbReference type="InterPro" id="IPR013783">
    <property type="entry name" value="Ig-like_fold"/>
</dbReference>
<dbReference type="Gene3D" id="2.60.40.10">
    <property type="entry name" value="Immunoglobulins"/>
    <property type="match status" value="1"/>
</dbReference>
<gene>
    <name evidence="1" type="ORF">SAMN05216522_106118</name>
</gene>
<reference evidence="2" key="1">
    <citation type="submission" date="2016-10" db="EMBL/GenBank/DDBJ databases">
        <authorList>
            <person name="Varghese N."/>
            <person name="Submissions S."/>
        </authorList>
    </citation>
    <scope>NUCLEOTIDE SEQUENCE [LARGE SCALE GENOMIC DNA]</scope>
    <source>
        <strain evidence="2">8N4</strain>
    </source>
</reference>
<dbReference type="EMBL" id="FOGC01000006">
    <property type="protein sequence ID" value="SEQ76106.1"/>
    <property type="molecule type" value="Genomic_DNA"/>
</dbReference>
<protein>
    <recommendedName>
        <fullName evidence="3">Carboxypeptidase regulatory-like domain-containing protein</fullName>
    </recommendedName>
</protein>
<dbReference type="STRING" id="988801.SAMN05216522_106118"/>
<evidence type="ECO:0000313" key="2">
    <source>
        <dbReference type="Proteomes" id="UP000242515"/>
    </source>
</evidence>
<dbReference type="AlphaFoldDB" id="A0A1H9INH0"/>
<evidence type="ECO:0000313" key="1">
    <source>
        <dbReference type="EMBL" id="SEQ76106.1"/>
    </source>
</evidence>
<dbReference type="SUPFAM" id="SSF49478">
    <property type="entry name" value="Cna protein B-type domain"/>
    <property type="match status" value="1"/>
</dbReference>
<dbReference type="RefSeq" id="WP_092675729.1">
    <property type="nucleotide sequence ID" value="NZ_FOGC01000006.1"/>
</dbReference>
<organism evidence="1 2">
    <name type="scientific">Rosenbergiella nectarea</name>
    <dbReference type="NCBI Taxonomy" id="988801"/>
    <lineage>
        <taxon>Bacteria</taxon>
        <taxon>Pseudomonadati</taxon>
        <taxon>Pseudomonadota</taxon>
        <taxon>Gammaproteobacteria</taxon>
        <taxon>Enterobacterales</taxon>
        <taxon>Erwiniaceae</taxon>
        <taxon>Rosenbergiella</taxon>
    </lineage>
</organism>
<proteinExistence type="predicted"/>
<dbReference type="OrthoDB" id="5291933at2"/>
<name>A0A1H9INH0_9GAMM</name>
<keyword evidence="2" id="KW-1185">Reference proteome</keyword>
<accession>A0A1H9INH0</accession>
<sequence>MQRARRTLTISAYLHRLAVALVLCGGIAVSPAFSAVKLVEFGMYAAVGSIPIGFSFNYYGKPVDEVVVSRYGILSMESGNIAPSYNNFPLPTNRRALYVFWDSLNLFNLNTDGRVHYETQGVAPNRQFIVQWSNFTAGLARQPVGDFQIILDESSGSIKYQYRNQQGSSTVGRNATIGIEGPNLKFIQIGYRDQYAVGDQQAILFTPLPDSLDYRVTKQADFSFIDLTLAAPPTGYYLLPEGNEVSGEAVDIEIVTDAPEVQHIASVDFFVNEQWLSRQLTTPWRTTWPTTAYEKGRYRLKAVIANRDNRTTTITKTVLLQREPPPIQASPYLAEIMDISPPVSWQPDQSIVLKGKAWTREGTLPAKQQPLLLHLRRDEQIRSFHLNSDAEGNFHYSFMPKFSDNGQWQATVTHPDEKELHFQPEQSFRVEQLLFSPTQQALAVSNNEPMRISSEATTAASVKGLYWTLRAKDQPSKRLPAGVSLSKTPGIDIAAGKQAELTTELTILPTAGSQGQVTLTALSPLSADHSRGQLSVNWHRVPDRAKLALSPQRLNIGLTRGTLHTETVQLKNEGNRPAEQLQLRLVDDQGKPAPDWIFFSSPTLLGTLAQGESLLFELTVVPPATVDEGDYRFRVMIKDDRQAELSLPVQLAISQSGQSRLSFHLTDIYTATKDKTGKDIAGINGATIVLQNEAVLSQLWTLTSNEQGEASIEGLAPGTYLWRISTDQHQSRQGRMVVNPGENVQSVFLDYQTVTIHFEVKPTTIDDRYEIELTTTFQTDVPAPVLVFSPAAINLAGLTPGSEKRGTLTLSNHGLIHAENIEMILPASDPRFTYHFTQSIPKTLLPGEQISLGYRVTARPPSVVEKGWMRRNETAANAGCSAYRAPVRVGWQSTCASGQRVAQQSQALFYELSGASCSQANLPLDGQGGNVNFLDWLPIGSNILTAGCAPDCDTGCCQPQGKVAGDR</sequence>
<evidence type="ECO:0008006" key="3">
    <source>
        <dbReference type="Google" id="ProtNLM"/>
    </source>
</evidence>
<dbReference type="Gene3D" id="2.60.40.1120">
    <property type="entry name" value="Carboxypeptidase-like, regulatory domain"/>
    <property type="match status" value="1"/>
</dbReference>
<dbReference type="Proteomes" id="UP000242515">
    <property type="component" value="Unassembled WGS sequence"/>
</dbReference>